<dbReference type="UniPathway" id="UPA00253">
    <property type="reaction ID" value="UER00334"/>
</dbReference>
<reference evidence="11 12" key="1">
    <citation type="submission" date="2019-03" db="EMBL/GenBank/DDBJ databases">
        <title>Genomic Encyclopedia of Type Strains, Phase IV (KMG-IV): sequencing the most valuable type-strain genomes for metagenomic binning, comparative biology and taxonomic classification.</title>
        <authorList>
            <person name="Goeker M."/>
        </authorList>
    </citation>
    <scope>NUCLEOTIDE SEQUENCE [LARGE SCALE GENOMIC DNA]</scope>
    <source>
        <strain evidence="11 12">DSM 101688</strain>
    </source>
</reference>
<dbReference type="PANTHER" id="PTHR23090:SF9">
    <property type="entry name" value="GLUTAMINE-DEPENDENT NAD(+) SYNTHETASE"/>
    <property type="match status" value="1"/>
</dbReference>
<comment type="similarity">
    <text evidence="2 7 8">In the C-terminal section; belongs to the NAD synthetase family.</text>
</comment>
<evidence type="ECO:0000313" key="11">
    <source>
        <dbReference type="EMBL" id="TCS60582.1"/>
    </source>
</evidence>
<dbReference type="SUPFAM" id="SSF56317">
    <property type="entry name" value="Carbon-nitrogen hydrolase"/>
    <property type="match status" value="1"/>
</dbReference>
<dbReference type="HAMAP" id="MF_02090">
    <property type="entry name" value="NadE_glutamine_dep"/>
    <property type="match status" value="1"/>
</dbReference>
<dbReference type="InterPro" id="IPR014445">
    <property type="entry name" value="Gln-dep_NAD_synthase"/>
</dbReference>
<feature type="domain" description="CN hydrolase" evidence="10">
    <location>
        <begin position="5"/>
        <end position="250"/>
    </location>
</feature>
<dbReference type="CDD" id="cd07570">
    <property type="entry name" value="GAT_Gln-NAD-synth"/>
    <property type="match status" value="1"/>
</dbReference>
<protein>
    <recommendedName>
        <fullName evidence="7 8">Glutamine-dependent NAD(+) synthetase</fullName>
        <ecNumber evidence="7 8">6.3.5.1</ecNumber>
    </recommendedName>
    <alternativeName>
        <fullName evidence="7 8">NAD(+) synthase [glutamine-hydrolyzing]</fullName>
    </alternativeName>
</protein>
<keyword evidence="12" id="KW-1185">Reference proteome</keyword>
<evidence type="ECO:0000313" key="12">
    <source>
        <dbReference type="Proteomes" id="UP000295304"/>
    </source>
</evidence>
<evidence type="ECO:0000256" key="4">
    <source>
        <dbReference type="ARBA" id="ARBA00022741"/>
    </source>
</evidence>
<comment type="similarity">
    <text evidence="9">Belongs to the NAD synthetase family.</text>
</comment>
<dbReference type="NCBIfam" id="NF010588">
    <property type="entry name" value="PRK13981.1"/>
    <property type="match status" value="1"/>
</dbReference>
<dbReference type="InterPro" id="IPR003694">
    <property type="entry name" value="NAD_synthase"/>
</dbReference>
<accession>A0A4R3J5L7</accession>
<comment type="catalytic activity">
    <reaction evidence="7 8">
        <text>deamido-NAD(+) + L-glutamine + ATP + H2O = L-glutamate + AMP + diphosphate + NAD(+) + H(+)</text>
        <dbReference type="Rhea" id="RHEA:24384"/>
        <dbReference type="ChEBI" id="CHEBI:15377"/>
        <dbReference type="ChEBI" id="CHEBI:15378"/>
        <dbReference type="ChEBI" id="CHEBI:29985"/>
        <dbReference type="ChEBI" id="CHEBI:30616"/>
        <dbReference type="ChEBI" id="CHEBI:33019"/>
        <dbReference type="ChEBI" id="CHEBI:57540"/>
        <dbReference type="ChEBI" id="CHEBI:58359"/>
        <dbReference type="ChEBI" id="CHEBI:58437"/>
        <dbReference type="ChEBI" id="CHEBI:456215"/>
        <dbReference type="EC" id="6.3.5.1"/>
    </reaction>
</comment>
<feature type="binding site" evidence="7">
    <location>
        <position position="182"/>
    </location>
    <ligand>
        <name>L-glutamine</name>
        <dbReference type="ChEBI" id="CHEBI:58359"/>
    </ligand>
</feature>
<evidence type="ECO:0000256" key="2">
    <source>
        <dbReference type="ARBA" id="ARBA00007145"/>
    </source>
</evidence>
<dbReference type="Pfam" id="PF02540">
    <property type="entry name" value="NAD_synthase"/>
    <property type="match status" value="1"/>
</dbReference>
<evidence type="ECO:0000259" key="10">
    <source>
        <dbReference type="PROSITE" id="PS50263"/>
    </source>
</evidence>
<evidence type="ECO:0000256" key="6">
    <source>
        <dbReference type="ARBA" id="ARBA00023027"/>
    </source>
</evidence>
<dbReference type="Gene3D" id="3.60.110.10">
    <property type="entry name" value="Carbon-nitrogen hydrolase"/>
    <property type="match status" value="1"/>
</dbReference>
<dbReference type="GO" id="GO:0003952">
    <property type="term" value="F:NAD+ synthase (glutamine-hydrolyzing) activity"/>
    <property type="evidence" value="ECO:0007669"/>
    <property type="project" value="UniProtKB-UniRule"/>
</dbReference>
<dbReference type="GO" id="GO:0008795">
    <property type="term" value="F:NAD+ synthase activity"/>
    <property type="evidence" value="ECO:0007669"/>
    <property type="project" value="UniProtKB-UniRule"/>
</dbReference>
<dbReference type="GO" id="GO:0005524">
    <property type="term" value="F:ATP binding"/>
    <property type="evidence" value="ECO:0007669"/>
    <property type="project" value="UniProtKB-UniRule"/>
</dbReference>
<dbReference type="InterPro" id="IPR014729">
    <property type="entry name" value="Rossmann-like_a/b/a_fold"/>
</dbReference>
<dbReference type="EC" id="6.3.5.1" evidence="7 8"/>
<evidence type="ECO:0000256" key="1">
    <source>
        <dbReference type="ARBA" id="ARBA00005188"/>
    </source>
</evidence>
<feature type="binding site" evidence="7">
    <location>
        <position position="120"/>
    </location>
    <ligand>
        <name>L-glutamine</name>
        <dbReference type="ChEBI" id="CHEBI:58359"/>
    </ligand>
</feature>
<dbReference type="EMBL" id="SLZW01000010">
    <property type="protein sequence ID" value="TCS60582.1"/>
    <property type="molecule type" value="Genomic_DNA"/>
</dbReference>
<dbReference type="Proteomes" id="UP000295304">
    <property type="component" value="Unassembled WGS sequence"/>
</dbReference>
<feature type="active site" description="Nucleophile; for glutaminase activity" evidence="7">
    <location>
        <position position="150"/>
    </location>
</feature>
<dbReference type="SUPFAM" id="SSF52402">
    <property type="entry name" value="Adenine nucleotide alpha hydrolases-like"/>
    <property type="match status" value="1"/>
</dbReference>
<organism evidence="11 12">
    <name type="scientific">Varunaivibrio sulfuroxidans</name>
    <dbReference type="NCBI Taxonomy" id="1773489"/>
    <lineage>
        <taxon>Bacteria</taxon>
        <taxon>Pseudomonadati</taxon>
        <taxon>Pseudomonadota</taxon>
        <taxon>Alphaproteobacteria</taxon>
        <taxon>Rhodospirillales</taxon>
        <taxon>Magnetovibrionaceae</taxon>
        <taxon>Varunaivibrio</taxon>
    </lineage>
</organism>
<feature type="active site" description="Proton acceptor; for glutaminase activity" evidence="7">
    <location>
        <position position="45"/>
    </location>
</feature>
<comment type="caution">
    <text evidence="11">The sequence shown here is derived from an EMBL/GenBank/DDBJ whole genome shotgun (WGS) entry which is preliminary data.</text>
</comment>
<keyword evidence="6 7" id="KW-0520">NAD</keyword>
<dbReference type="GO" id="GO:0005737">
    <property type="term" value="C:cytoplasm"/>
    <property type="evidence" value="ECO:0007669"/>
    <property type="project" value="InterPro"/>
</dbReference>
<dbReference type="AlphaFoldDB" id="A0A4R3J5L7"/>
<feature type="binding site" evidence="7">
    <location>
        <position position="538"/>
    </location>
    <ligand>
        <name>deamido-NAD(+)</name>
        <dbReference type="ChEBI" id="CHEBI:58437"/>
        <note>ligand shared between two neighboring subunits</note>
    </ligand>
</feature>
<dbReference type="InterPro" id="IPR036526">
    <property type="entry name" value="C-N_Hydrolase_sf"/>
</dbReference>
<feature type="binding site" evidence="7">
    <location>
        <begin position="301"/>
        <end position="308"/>
    </location>
    <ligand>
        <name>ATP</name>
        <dbReference type="ChEBI" id="CHEBI:30616"/>
    </ligand>
</feature>
<gene>
    <name evidence="7" type="primary">nadE</name>
    <name evidence="11" type="ORF">EDD55_11056</name>
</gene>
<dbReference type="InterPro" id="IPR022310">
    <property type="entry name" value="NAD/GMP_synthase"/>
</dbReference>
<evidence type="ECO:0000256" key="7">
    <source>
        <dbReference type="HAMAP-Rule" id="MF_02090"/>
    </source>
</evidence>
<evidence type="ECO:0000256" key="8">
    <source>
        <dbReference type="PIRNR" id="PIRNR006630"/>
    </source>
</evidence>
<evidence type="ECO:0000256" key="9">
    <source>
        <dbReference type="RuleBase" id="RU003811"/>
    </source>
</evidence>
<feature type="active site" description="For glutaminase activity" evidence="7">
    <location>
        <position position="114"/>
    </location>
</feature>
<dbReference type="FunFam" id="3.40.50.620:FF:000106">
    <property type="entry name" value="Glutamine-dependent NAD(+) synthetase"/>
    <property type="match status" value="1"/>
</dbReference>
<feature type="binding site" evidence="7">
    <location>
        <position position="390"/>
    </location>
    <ligand>
        <name>deamido-NAD(+)</name>
        <dbReference type="ChEBI" id="CHEBI:58437"/>
        <note>ligand shared between two neighboring subunits</note>
    </ligand>
</feature>
<dbReference type="PANTHER" id="PTHR23090">
    <property type="entry name" value="NH 3 /GLUTAMINE-DEPENDENT NAD + SYNTHETASE"/>
    <property type="match status" value="1"/>
</dbReference>
<name>A0A4R3J5L7_9PROT</name>
<dbReference type="NCBIfam" id="TIGR00552">
    <property type="entry name" value="nadE"/>
    <property type="match status" value="1"/>
</dbReference>
<sequence>MTQDLIIALAQINPTVGDIDTNAARLRDARGKAHLAGADLVVAGELAIAGYPPEDLVLKRSFQSQIIRKVNALAEETGDGGPALLLGAPWLVDGVLYNAALLLDKGEIAGVALKRDLPNYGVFDEKRVFACGPAPQALSFRGVALGVMVCEDMWTAHAALALKRAGAQLIVVLNASPYEQDKSGVRRALAQRRVQETGLALAYVNIVGGQDELVFDGRSFLLGGDGEEGPSLAPWQEALGIVRWRADRGRWDVLEMPESDLAGGLDGDVPEAGSLADIYCALVMGLRDYVNKNYFPGVIIGMSGGIDSALSAALAVDALGADRVHCVMMPSPYTSRDSLDDAAQAAALLGVAYDVISIEPAMTAFSGMLEKQRAPCAVVNTQGGDTTAENIQARARGVTLMALSNTFGHMVLSTGNKSEMSVGYATLYGDMCGGYSVLKDVYKTSVFALARWRNAHGNAIFKGPRGPVMPERIITKAPSAELKPDQTDQDTLPPYADLDDILSCLIEGDMSKDEIAARGHPLEMVKTVWRMVDRAEYKRRQAPPGVKISARAFGRDRRYPITNGFTA</sequence>
<dbReference type="PIRSF" id="PIRSF006630">
    <property type="entry name" value="NADS_GAT"/>
    <property type="match status" value="1"/>
</dbReference>
<comment type="caution">
    <text evidence="7">Lacks conserved residue(s) required for the propagation of feature annotation.</text>
</comment>
<dbReference type="Pfam" id="PF00795">
    <property type="entry name" value="CN_hydrolase"/>
    <property type="match status" value="1"/>
</dbReference>
<keyword evidence="5 7" id="KW-0067">ATP-binding</keyword>
<comment type="function">
    <text evidence="7">Catalyzes the ATP-dependent amidation of deamido-NAD to form NAD. Uses L-glutamine as a nitrogen source.</text>
</comment>
<keyword evidence="3 7" id="KW-0436">Ligase</keyword>
<dbReference type="GO" id="GO:0004359">
    <property type="term" value="F:glutaminase activity"/>
    <property type="evidence" value="ECO:0007669"/>
    <property type="project" value="InterPro"/>
</dbReference>
<feature type="binding site" evidence="7">
    <location>
        <position position="414"/>
    </location>
    <ligand>
        <name>ATP</name>
        <dbReference type="ChEBI" id="CHEBI:30616"/>
    </ligand>
</feature>
<feature type="binding site" evidence="7">
    <location>
        <position position="419"/>
    </location>
    <ligand>
        <name>deamido-NAD(+)</name>
        <dbReference type="ChEBI" id="CHEBI:58437"/>
        <note>ligand shared between two neighboring subunits</note>
    </ligand>
</feature>
<dbReference type="Gene3D" id="3.40.50.620">
    <property type="entry name" value="HUPs"/>
    <property type="match status" value="1"/>
</dbReference>
<evidence type="ECO:0000256" key="3">
    <source>
        <dbReference type="ARBA" id="ARBA00022598"/>
    </source>
</evidence>
<dbReference type="CDD" id="cd00553">
    <property type="entry name" value="NAD_synthase"/>
    <property type="match status" value="1"/>
</dbReference>
<dbReference type="RefSeq" id="WP_132939895.1">
    <property type="nucleotide sequence ID" value="NZ_CP119676.1"/>
</dbReference>
<dbReference type="PROSITE" id="PS50263">
    <property type="entry name" value="CN_HYDROLASE"/>
    <property type="match status" value="1"/>
</dbReference>
<dbReference type="GO" id="GO:0009435">
    <property type="term" value="P:NAD+ biosynthetic process"/>
    <property type="evidence" value="ECO:0007669"/>
    <property type="project" value="UniProtKB-UniRule"/>
</dbReference>
<dbReference type="OrthoDB" id="9760188at2"/>
<keyword evidence="4 7" id="KW-0547">Nucleotide-binding</keyword>
<comment type="pathway">
    <text evidence="1 7 8">Cofactor biosynthesis; NAD(+) biosynthesis; NAD(+) from deamido-NAD(+) (L-Gln route): step 1/1.</text>
</comment>
<evidence type="ECO:0000256" key="5">
    <source>
        <dbReference type="ARBA" id="ARBA00022840"/>
    </source>
</evidence>
<proteinExistence type="inferred from homology"/>
<dbReference type="InterPro" id="IPR003010">
    <property type="entry name" value="C-N_Hydrolase"/>
</dbReference>
<feature type="binding site" evidence="7">
    <location>
        <position position="176"/>
    </location>
    <ligand>
        <name>L-glutamine</name>
        <dbReference type="ChEBI" id="CHEBI:58359"/>
    </ligand>
</feature>